<comment type="caution">
    <text evidence="1">The sequence shown here is derived from an EMBL/GenBank/DDBJ whole genome shotgun (WGS) entry which is preliminary data.</text>
</comment>
<gene>
    <name evidence="1" type="ORF">BE08_21165</name>
</gene>
<reference evidence="1 2" key="1">
    <citation type="submission" date="2014-02" db="EMBL/GenBank/DDBJ databases">
        <title>The small core and large imbalanced accessory genome model reveals a collaborative survival strategy of Sorangium cellulosum strains in nature.</title>
        <authorList>
            <person name="Han K."/>
            <person name="Peng R."/>
            <person name="Blom J."/>
            <person name="Li Y.-Z."/>
        </authorList>
    </citation>
    <scope>NUCLEOTIDE SEQUENCE [LARGE SCALE GENOMIC DNA]</scope>
    <source>
        <strain evidence="1 2">So0157-25</strain>
    </source>
</reference>
<dbReference type="EMBL" id="JELY01002813">
    <property type="protein sequence ID" value="KYF51513.1"/>
    <property type="molecule type" value="Genomic_DNA"/>
</dbReference>
<name>A0A150P767_SORCE</name>
<evidence type="ECO:0000313" key="1">
    <source>
        <dbReference type="EMBL" id="KYF51513.1"/>
    </source>
</evidence>
<accession>A0A150P767</accession>
<proteinExistence type="predicted"/>
<evidence type="ECO:0000313" key="2">
    <source>
        <dbReference type="Proteomes" id="UP000075420"/>
    </source>
</evidence>
<protein>
    <submittedName>
        <fullName evidence="1">Uncharacterized protein</fullName>
    </submittedName>
</protein>
<sequence>MILASLANRARMSGSWMAPGSITLSARRRSVTSSTTSYTAPMPPALMERTTRYRPWKIVSGLSGARLGGSIG</sequence>
<dbReference type="Proteomes" id="UP000075420">
    <property type="component" value="Unassembled WGS sequence"/>
</dbReference>
<organism evidence="1 2">
    <name type="scientific">Sorangium cellulosum</name>
    <name type="common">Polyangium cellulosum</name>
    <dbReference type="NCBI Taxonomy" id="56"/>
    <lineage>
        <taxon>Bacteria</taxon>
        <taxon>Pseudomonadati</taxon>
        <taxon>Myxococcota</taxon>
        <taxon>Polyangia</taxon>
        <taxon>Polyangiales</taxon>
        <taxon>Polyangiaceae</taxon>
        <taxon>Sorangium</taxon>
    </lineage>
</organism>
<dbReference type="AlphaFoldDB" id="A0A150P767"/>